<dbReference type="InterPro" id="IPR023631">
    <property type="entry name" value="Amidase_dom"/>
</dbReference>
<feature type="domain" description="Amidase" evidence="1">
    <location>
        <begin position="44"/>
        <end position="483"/>
    </location>
</feature>
<evidence type="ECO:0000313" key="3">
    <source>
        <dbReference type="Proteomes" id="UP000290287"/>
    </source>
</evidence>
<reference evidence="2 3" key="1">
    <citation type="submission" date="2017-10" db="EMBL/GenBank/DDBJ databases">
        <title>Nyctiphanis sp. nov., isolated from the stomach of the euphausiid Nyctiphanes simplex (Hansen, 1911) in the Gulf of California.</title>
        <authorList>
            <person name="Gomez-Gil B."/>
            <person name="Aguilar-Mendez M."/>
            <person name="Lopez-Cortes A."/>
            <person name="Gomez-Gutierrez J."/>
            <person name="Roque A."/>
            <person name="Lang E."/>
            <person name="Gonzalez-Castillo A."/>
        </authorList>
    </citation>
    <scope>NUCLEOTIDE SEQUENCE [LARGE SCALE GENOMIC DNA]</scope>
    <source>
        <strain evidence="2 3">CAIM 600</strain>
    </source>
</reference>
<dbReference type="EMBL" id="PEIB01000026">
    <property type="protein sequence ID" value="RXJ72128.1"/>
    <property type="molecule type" value="Genomic_DNA"/>
</dbReference>
<proteinExistence type="predicted"/>
<sequence length="508" mass="54578">MSEADEVQIMRNDSDAKVDRLLMETTTRSLLKQLSTGQITSEAIVTFYLDRIESIDKSGPRLSSIIATNPAAMAEARQRDRERREGVAEGSLHGIPVLLKDNIETVGPVATTAGALALKYNVRTEDAILVKQLRANGAIILGKTNLSEWANFKSLKSSSGYSEIGGQTKNPYYLDRSPCGSSSGSAAAISANLAPLAVGTETDGSIVAPAAHCGIVGLKPTVGLVSSAGIVPISHSQDSAGPMARRVEDVAMLLNAMVNPIHPNAIEDYAAQLNTASLNGKRFGITESTERFPEVVREVFEQAVGALEAAGAEVVRGLELPEEEALGEAEFEVLLYDFKHDLTDYLSSTPDSVTVKSIDDLVEFNRANPSAISPFGQELIEMAASKGELTDEAYLVSKKLIEKHGKQEGIDHLLAEYQLDAFIAPTNTPSWLINHVEGDKFEGGSSSPAAITGYPIITVPMGDVSGLPVGLSFFSTAFREKDLIELAYCFEREINARILPEFRAVFSE</sequence>
<evidence type="ECO:0000259" key="1">
    <source>
        <dbReference type="Pfam" id="PF01425"/>
    </source>
</evidence>
<gene>
    <name evidence="2" type="ORF">CS022_17835</name>
</gene>
<protein>
    <submittedName>
        <fullName evidence="2">Amidase</fullName>
    </submittedName>
</protein>
<dbReference type="NCBIfam" id="NF006006">
    <property type="entry name" value="PRK08137.1"/>
    <property type="match status" value="1"/>
</dbReference>
<dbReference type="PANTHER" id="PTHR42678">
    <property type="entry name" value="AMIDASE"/>
    <property type="match status" value="1"/>
</dbReference>
<accession>A0A4V1LSL6</accession>
<name>A0A4V1LSL6_9GAMM</name>
<dbReference type="AlphaFoldDB" id="A0A4V1LSL6"/>
<dbReference type="OrthoDB" id="8872210at2"/>
<keyword evidence="3" id="KW-1185">Reference proteome</keyword>
<evidence type="ECO:0000313" key="2">
    <source>
        <dbReference type="EMBL" id="RXJ72128.1"/>
    </source>
</evidence>
<dbReference type="Pfam" id="PF01425">
    <property type="entry name" value="Amidase"/>
    <property type="match status" value="1"/>
</dbReference>
<dbReference type="RefSeq" id="WP_129123397.1">
    <property type="nucleotide sequence ID" value="NZ_PEIB01000026.1"/>
</dbReference>
<dbReference type="Proteomes" id="UP000290287">
    <property type="component" value="Unassembled WGS sequence"/>
</dbReference>
<dbReference type="InterPro" id="IPR036928">
    <property type="entry name" value="AS_sf"/>
</dbReference>
<comment type="caution">
    <text evidence="2">The sequence shown here is derived from an EMBL/GenBank/DDBJ whole genome shotgun (WGS) entry which is preliminary data.</text>
</comment>
<organism evidence="2 3">
    <name type="scientific">Veronia nyctiphanis</name>
    <dbReference type="NCBI Taxonomy" id="1278244"/>
    <lineage>
        <taxon>Bacteria</taxon>
        <taxon>Pseudomonadati</taxon>
        <taxon>Pseudomonadota</taxon>
        <taxon>Gammaproteobacteria</taxon>
        <taxon>Vibrionales</taxon>
        <taxon>Vibrionaceae</taxon>
        <taxon>Veronia</taxon>
    </lineage>
</organism>
<dbReference type="SUPFAM" id="SSF75304">
    <property type="entry name" value="Amidase signature (AS) enzymes"/>
    <property type="match status" value="1"/>
</dbReference>
<dbReference type="PANTHER" id="PTHR42678:SF34">
    <property type="entry name" value="OS04G0183300 PROTEIN"/>
    <property type="match status" value="1"/>
</dbReference>
<dbReference type="Gene3D" id="3.90.1300.10">
    <property type="entry name" value="Amidase signature (AS) domain"/>
    <property type="match status" value="1"/>
</dbReference>